<comment type="caution">
    <text evidence="1">The sequence shown here is derived from an EMBL/GenBank/DDBJ whole genome shotgun (WGS) entry which is preliminary data.</text>
</comment>
<evidence type="ECO:0000313" key="2">
    <source>
        <dbReference type="Proteomes" id="UP001523262"/>
    </source>
</evidence>
<reference evidence="1 2" key="1">
    <citation type="submission" date="2022-06" db="EMBL/GenBank/DDBJ databases">
        <authorList>
            <person name="Jeon C.O."/>
        </authorList>
    </citation>
    <scope>NUCLEOTIDE SEQUENCE [LARGE SCALE GENOMIC DNA]</scope>
    <source>
        <strain evidence="1 2">KCTC 13943</strain>
    </source>
</reference>
<proteinExistence type="predicted"/>
<organism evidence="1 2">
    <name type="scientific">Neobacillus pocheonensis</name>
    <dbReference type="NCBI Taxonomy" id="363869"/>
    <lineage>
        <taxon>Bacteria</taxon>
        <taxon>Bacillati</taxon>
        <taxon>Bacillota</taxon>
        <taxon>Bacilli</taxon>
        <taxon>Bacillales</taxon>
        <taxon>Bacillaceae</taxon>
        <taxon>Neobacillus</taxon>
    </lineage>
</organism>
<gene>
    <name evidence="1" type="ORF">NDK43_26960</name>
</gene>
<sequence>METVNAGEESISVSFEEIPNAKWAEEVYKPDILGKEKTLYKKPGYKY</sequence>
<dbReference type="EMBL" id="JAMQCR010000002">
    <property type="protein sequence ID" value="MCM2535320.1"/>
    <property type="molecule type" value="Genomic_DNA"/>
</dbReference>
<accession>A0ABT0WG75</accession>
<keyword evidence="2" id="KW-1185">Reference proteome</keyword>
<dbReference type="Gene3D" id="3.30.429.10">
    <property type="entry name" value="Macrophage Migration Inhibitory Factor"/>
    <property type="match status" value="1"/>
</dbReference>
<dbReference type="InterPro" id="IPR014347">
    <property type="entry name" value="Tautomerase/MIF_sf"/>
</dbReference>
<dbReference type="Proteomes" id="UP001523262">
    <property type="component" value="Unassembled WGS sequence"/>
</dbReference>
<evidence type="ECO:0000313" key="1">
    <source>
        <dbReference type="EMBL" id="MCM2535320.1"/>
    </source>
</evidence>
<protein>
    <submittedName>
        <fullName evidence="1">Uncharacterized protein</fullName>
    </submittedName>
</protein>
<name>A0ABT0WG75_9BACI</name>